<sequence>MNKTLSSQQTLPEEFNRPKVMHYSDEEIAEGRELYHQLVASFALEGQEPDDFGKVVSLERIRGELTPEQEELILCGKIPSETKRINEKIQHLKDAGLSWKDL</sequence>
<evidence type="ECO:0000313" key="1">
    <source>
        <dbReference type="EMBL" id="SUX24874.1"/>
    </source>
</evidence>
<proteinExistence type="predicted"/>
<dbReference type="EMBL" id="UFUW01000001">
    <property type="protein sequence ID" value="SUX24874.1"/>
    <property type="molecule type" value="Genomic_DNA"/>
</dbReference>
<organism evidence="1 2">
    <name type="scientific">Cardiobacterium valvarum</name>
    <dbReference type="NCBI Taxonomy" id="194702"/>
    <lineage>
        <taxon>Bacteria</taxon>
        <taxon>Pseudomonadati</taxon>
        <taxon>Pseudomonadota</taxon>
        <taxon>Gammaproteobacteria</taxon>
        <taxon>Cardiobacteriales</taxon>
        <taxon>Cardiobacteriaceae</taxon>
        <taxon>Cardiobacterium</taxon>
    </lineage>
</organism>
<evidence type="ECO:0000313" key="2">
    <source>
        <dbReference type="Proteomes" id="UP000254572"/>
    </source>
</evidence>
<keyword evidence="2" id="KW-1185">Reference proteome</keyword>
<gene>
    <name evidence="1" type="ORF">NCTC13294_02127</name>
</gene>
<accession>A0A381ECW7</accession>
<dbReference type="Proteomes" id="UP000254572">
    <property type="component" value="Unassembled WGS sequence"/>
</dbReference>
<dbReference type="AlphaFoldDB" id="A0A381ECW7"/>
<dbReference type="RefSeq" id="WP_006984762.1">
    <property type="nucleotide sequence ID" value="NZ_CABMOK010000038.1"/>
</dbReference>
<name>A0A381ECW7_9GAMM</name>
<protein>
    <submittedName>
        <fullName evidence="1">Uncharacterized protein</fullName>
    </submittedName>
</protein>
<dbReference type="InterPro" id="IPR033788">
    <property type="entry name" value="VbhA-like"/>
</dbReference>
<reference evidence="1 2" key="1">
    <citation type="submission" date="2018-06" db="EMBL/GenBank/DDBJ databases">
        <authorList>
            <consortium name="Pathogen Informatics"/>
            <person name="Doyle S."/>
        </authorList>
    </citation>
    <scope>NUCLEOTIDE SEQUENCE [LARGE SCALE GENOMIC DNA]</scope>
    <source>
        <strain evidence="1 2">NCTC13294</strain>
    </source>
</reference>
<dbReference type="CDD" id="cd11586">
    <property type="entry name" value="VbhA_like"/>
    <property type="match status" value="1"/>
</dbReference>